<proteinExistence type="predicted"/>
<dbReference type="Proteomes" id="UP000092691">
    <property type="component" value="Chromosome"/>
</dbReference>
<evidence type="ECO:0000313" key="2">
    <source>
        <dbReference type="EMBL" id="ANP88672.1"/>
    </source>
</evidence>
<feature type="compositionally biased region" description="Basic and acidic residues" evidence="1">
    <location>
        <begin position="51"/>
        <end position="67"/>
    </location>
</feature>
<evidence type="ECO:0000256" key="1">
    <source>
        <dbReference type="SAM" id="MobiDB-lite"/>
    </source>
</evidence>
<name>A0A1B1CFX0_RHILE</name>
<accession>A0A1B1CFX0</accession>
<dbReference type="OrthoDB" id="8401405at2"/>
<dbReference type="EMBL" id="CP016286">
    <property type="protein sequence ID" value="ANP88672.1"/>
    <property type="molecule type" value="Genomic_DNA"/>
</dbReference>
<gene>
    <name evidence="2" type="ORF">BA011_05345</name>
</gene>
<sequence length="74" mass="8680">MAGICYRIPQNCMTKRKKPMPDVDLALLAQQNAEILEELRALRREVAELKEQSGRTLDFERRNDPRRPNSLTQR</sequence>
<dbReference type="AlphaFoldDB" id="A0A1B1CFX0"/>
<organism evidence="2 3">
    <name type="scientific">Rhizobium leguminosarum</name>
    <dbReference type="NCBI Taxonomy" id="384"/>
    <lineage>
        <taxon>Bacteria</taxon>
        <taxon>Pseudomonadati</taxon>
        <taxon>Pseudomonadota</taxon>
        <taxon>Alphaproteobacteria</taxon>
        <taxon>Hyphomicrobiales</taxon>
        <taxon>Rhizobiaceae</taxon>
        <taxon>Rhizobium/Agrobacterium group</taxon>
        <taxon>Rhizobium</taxon>
    </lineage>
</organism>
<evidence type="ECO:0000313" key="3">
    <source>
        <dbReference type="Proteomes" id="UP000092691"/>
    </source>
</evidence>
<protein>
    <submittedName>
        <fullName evidence="2">Uncharacterized protein</fullName>
    </submittedName>
</protein>
<feature type="region of interest" description="Disordered" evidence="1">
    <location>
        <begin position="51"/>
        <end position="74"/>
    </location>
</feature>
<reference evidence="2 3" key="1">
    <citation type="submission" date="2016-06" db="EMBL/GenBank/DDBJ databases">
        <title>Microsymbionts genomes from the relict species Vavilovia formosa.</title>
        <authorList>
            <person name="Chirak E."/>
            <person name="Kimeklis A."/>
            <person name="Andronov E."/>
        </authorList>
    </citation>
    <scope>NUCLEOTIDE SEQUENCE [LARGE SCALE GENOMIC DNA]</scope>
    <source>
        <strain evidence="2 3">Vaf10</strain>
    </source>
</reference>